<dbReference type="Proteomes" id="UP000683360">
    <property type="component" value="Unassembled WGS sequence"/>
</dbReference>
<dbReference type="InterPro" id="IPR001073">
    <property type="entry name" value="C1q_dom"/>
</dbReference>
<evidence type="ECO:0000256" key="2">
    <source>
        <dbReference type="ARBA" id="ARBA00022525"/>
    </source>
</evidence>
<dbReference type="PANTHER" id="PTHR22923">
    <property type="entry name" value="CEREBELLIN-RELATED"/>
    <property type="match status" value="1"/>
</dbReference>
<dbReference type="PANTHER" id="PTHR22923:SF116">
    <property type="entry name" value="C1Q DOMAIN-CONTAINING PROTEIN"/>
    <property type="match status" value="1"/>
</dbReference>
<keyword evidence="7" id="KW-1185">Reference proteome</keyword>
<evidence type="ECO:0000256" key="4">
    <source>
        <dbReference type="SAM" id="SignalP"/>
    </source>
</evidence>
<comment type="subcellular location">
    <subcellularLocation>
        <location evidence="1">Secreted</location>
    </subcellularLocation>
</comment>
<dbReference type="Pfam" id="PF00386">
    <property type="entry name" value="C1q"/>
    <property type="match status" value="1"/>
</dbReference>
<sequence>MGSKLLSLFVFFYSLLCICYCDNGTGERVSILEDLLTRQTRQIDELINHVATQSETISKLQGDIEKINRRTTANERDTSILKSLLKRTSMKPSFTEDIDSHIIHNNFEDTQAGKDEIVIDTSGNTDGYSEKMVKVVRESDSSVPFDPQMSKQFIQRKQVKRILDQSPVAFYAYLTTSETSLGRHHTIIFDHVVTNVGNGYNKHAGDFIVSGVYAMSVTITSAYRSCILTELVVNGNPVIPSNACSRSIDLDLSSTNTVVLSLSQGDTCFVRTHKDYDSSGTLLSENYDRSSFSGWKISE</sequence>
<evidence type="ECO:0000313" key="6">
    <source>
        <dbReference type="EMBL" id="CAG2232963.1"/>
    </source>
</evidence>
<proteinExistence type="predicted"/>
<dbReference type="PROSITE" id="PS50871">
    <property type="entry name" value="C1Q"/>
    <property type="match status" value="1"/>
</dbReference>
<evidence type="ECO:0000313" key="7">
    <source>
        <dbReference type="Proteomes" id="UP000683360"/>
    </source>
</evidence>
<dbReference type="InterPro" id="IPR008983">
    <property type="entry name" value="Tumour_necrosis_fac-like_dom"/>
</dbReference>
<dbReference type="AlphaFoldDB" id="A0A8S3TVX4"/>
<dbReference type="GO" id="GO:0005576">
    <property type="term" value="C:extracellular region"/>
    <property type="evidence" value="ECO:0007669"/>
    <property type="project" value="UniProtKB-SubCell"/>
</dbReference>
<reference evidence="6" key="1">
    <citation type="submission" date="2021-03" db="EMBL/GenBank/DDBJ databases">
        <authorList>
            <person name="Bekaert M."/>
        </authorList>
    </citation>
    <scope>NUCLEOTIDE SEQUENCE</scope>
</reference>
<keyword evidence="3 4" id="KW-0732">Signal</keyword>
<dbReference type="EMBL" id="CAJPWZ010002196">
    <property type="protein sequence ID" value="CAG2232963.1"/>
    <property type="molecule type" value="Genomic_DNA"/>
</dbReference>
<feature type="chain" id="PRO_5035943097" description="C1q domain-containing protein" evidence="4">
    <location>
        <begin position="22"/>
        <end position="299"/>
    </location>
</feature>
<name>A0A8S3TVX4_MYTED</name>
<dbReference type="SUPFAM" id="SSF49842">
    <property type="entry name" value="TNF-like"/>
    <property type="match status" value="1"/>
</dbReference>
<feature type="signal peptide" evidence="4">
    <location>
        <begin position="1"/>
        <end position="21"/>
    </location>
</feature>
<accession>A0A8S3TVX4</accession>
<dbReference type="OrthoDB" id="10492826at2759"/>
<evidence type="ECO:0000256" key="1">
    <source>
        <dbReference type="ARBA" id="ARBA00004613"/>
    </source>
</evidence>
<gene>
    <name evidence="6" type="ORF">MEDL_45722</name>
</gene>
<feature type="domain" description="C1q" evidence="5">
    <location>
        <begin position="163"/>
        <end position="299"/>
    </location>
</feature>
<evidence type="ECO:0000259" key="5">
    <source>
        <dbReference type="PROSITE" id="PS50871"/>
    </source>
</evidence>
<evidence type="ECO:0000256" key="3">
    <source>
        <dbReference type="ARBA" id="ARBA00022729"/>
    </source>
</evidence>
<dbReference type="InterPro" id="IPR050822">
    <property type="entry name" value="Cerebellin_Synaptic_Org"/>
</dbReference>
<organism evidence="6 7">
    <name type="scientific">Mytilus edulis</name>
    <name type="common">Blue mussel</name>
    <dbReference type="NCBI Taxonomy" id="6550"/>
    <lineage>
        <taxon>Eukaryota</taxon>
        <taxon>Metazoa</taxon>
        <taxon>Spiralia</taxon>
        <taxon>Lophotrochozoa</taxon>
        <taxon>Mollusca</taxon>
        <taxon>Bivalvia</taxon>
        <taxon>Autobranchia</taxon>
        <taxon>Pteriomorphia</taxon>
        <taxon>Mytilida</taxon>
        <taxon>Mytiloidea</taxon>
        <taxon>Mytilidae</taxon>
        <taxon>Mytilinae</taxon>
        <taxon>Mytilus</taxon>
    </lineage>
</organism>
<keyword evidence="2" id="KW-0964">Secreted</keyword>
<dbReference type="Gene3D" id="2.60.120.40">
    <property type="match status" value="1"/>
</dbReference>
<comment type="caution">
    <text evidence="6">The sequence shown here is derived from an EMBL/GenBank/DDBJ whole genome shotgun (WGS) entry which is preliminary data.</text>
</comment>
<protein>
    <recommendedName>
        <fullName evidence="5">C1q domain-containing protein</fullName>
    </recommendedName>
</protein>
<dbReference type="SMART" id="SM00110">
    <property type="entry name" value="C1Q"/>
    <property type="match status" value="1"/>
</dbReference>